<dbReference type="EMBL" id="VYZV01005598">
    <property type="protein sequence ID" value="NXS66141.1"/>
    <property type="molecule type" value="Genomic_DNA"/>
</dbReference>
<feature type="non-terminal residue" evidence="3">
    <location>
        <position position="272"/>
    </location>
</feature>
<dbReference type="Pfam" id="PF04376">
    <property type="entry name" value="ATE_N"/>
    <property type="match status" value="1"/>
</dbReference>
<dbReference type="GO" id="GO:0004057">
    <property type="term" value="F:arginyl-tRNA--protein transferase activity"/>
    <property type="evidence" value="ECO:0007669"/>
    <property type="project" value="InterPro"/>
</dbReference>
<evidence type="ECO:0000259" key="2">
    <source>
        <dbReference type="Pfam" id="PF04376"/>
    </source>
</evidence>
<dbReference type="PANTHER" id="PTHR21367:SF1">
    <property type="entry name" value="ARGINYL-TRNA--PROTEIN TRANSFERASE 1"/>
    <property type="match status" value="1"/>
</dbReference>
<feature type="non-terminal residue" evidence="3">
    <location>
        <position position="1"/>
    </location>
</feature>
<protein>
    <submittedName>
        <fullName evidence="3">ATE1 transferase</fullName>
    </submittedName>
</protein>
<dbReference type="InterPro" id="IPR017137">
    <property type="entry name" value="Arg-tRNA-P_Trfase_1_euk"/>
</dbReference>
<feature type="region of interest" description="Disordered" evidence="1">
    <location>
        <begin position="128"/>
        <end position="156"/>
    </location>
</feature>
<dbReference type="InterPro" id="IPR007471">
    <property type="entry name" value="N-end_Aminoacyl_Trfase_N"/>
</dbReference>
<dbReference type="PANTHER" id="PTHR21367">
    <property type="entry name" value="ARGININE-TRNA-PROTEIN TRANSFERASE 1"/>
    <property type="match status" value="1"/>
</dbReference>
<evidence type="ECO:0000313" key="3">
    <source>
        <dbReference type="EMBL" id="NXS66141.1"/>
    </source>
</evidence>
<keyword evidence="3" id="KW-0808">Transferase</keyword>
<comment type="caution">
    <text evidence="3">The sequence shown here is derived from an EMBL/GenBank/DDBJ whole genome shotgun (WGS) entry which is preliminary data.</text>
</comment>
<feature type="domain" description="N-end aminoacyl transferase N-terminal" evidence="2">
    <location>
        <begin position="21"/>
        <end position="81"/>
    </location>
</feature>
<evidence type="ECO:0000256" key="1">
    <source>
        <dbReference type="SAM" id="MobiDB-lite"/>
    </source>
</evidence>
<gene>
    <name evidence="3" type="primary">Ate1</name>
    <name evidence="3" type="ORF">PANHAL_R01025</name>
</gene>
<dbReference type="InterPro" id="IPR030700">
    <property type="entry name" value="N-end_Aminoacyl_Trfase"/>
</dbReference>
<organism evidence="3 4">
    <name type="scientific">Pandion haliaetus</name>
    <name type="common">Osprey</name>
    <name type="synonym">Falco haliaetus</name>
    <dbReference type="NCBI Taxonomy" id="56262"/>
    <lineage>
        <taxon>Eukaryota</taxon>
        <taxon>Metazoa</taxon>
        <taxon>Chordata</taxon>
        <taxon>Craniata</taxon>
        <taxon>Vertebrata</taxon>
        <taxon>Euteleostomi</taxon>
        <taxon>Archelosauria</taxon>
        <taxon>Archosauria</taxon>
        <taxon>Dinosauria</taxon>
        <taxon>Saurischia</taxon>
        <taxon>Theropoda</taxon>
        <taxon>Coelurosauria</taxon>
        <taxon>Aves</taxon>
        <taxon>Neognathae</taxon>
        <taxon>Neoaves</taxon>
        <taxon>Telluraves</taxon>
        <taxon>Accipitrimorphae</taxon>
        <taxon>Accipitriformes</taxon>
        <taxon>Pandionidae</taxon>
        <taxon>Pandion</taxon>
    </lineage>
</organism>
<reference evidence="3 4" key="1">
    <citation type="submission" date="2019-09" db="EMBL/GenBank/DDBJ databases">
        <title>Bird 10,000 Genomes (B10K) Project - Family phase.</title>
        <authorList>
            <person name="Zhang G."/>
        </authorList>
    </citation>
    <scope>NUCLEOTIDE SEQUENCE [LARGE SCALE GENOMIC DNA]</scope>
    <source>
        <strain evidence="3">B10K-DU-012-58</strain>
        <tissue evidence="3">Muscle</tissue>
    </source>
</reference>
<dbReference type="GO" id="GO:0005737">
    <property type="term" value="C:cytoplasm"/>
    <property type="evidence" value="ECO:0007669"/>
    <property type="project" value="TreeGrafter"/>
</dbReference>
<dbReference type="AlphaFoldDB" id="A0A7L2W8K1"/>
<dbReference type="OrthoDB" id="74183at2759"/>
<keyword evidence="4" id="KW-1185">Reference proteome</keyword>
<proteinExistence type="predicted"/>
<dbReference type="Proteomes" id="UP000580171">
    <property type="component" value="Unassembled WGS sequence"/>
</dbReference>
<feature type="compositionally biased region" description="Basic and acidic residues" evidence="1">
    <location>
        <begin position="136"/>
        <end position="156"/>
    </location>
</feature>
<evidence type="ECO:0000313" key="4">
    <source>
        <dbReference type="Proteomes" id="UP000580171"/>
    </source>
</evidence>
<accession>A0A7L2W8K1</accession>
<sequence length="272" mass="30411">MAAAGTSASIVEYFGGEDGYRCGYCKNETGNLSHATKNQYIFIIFRSGKYVYKPIMNQTCCPQYTIRCQALRFQTSKSHKKVLKKMLKFISKGDFSKGVSEEEPMDSHIEDVVACDFAYKSESHVSQSELTPLSVDHTERVENEDKDTGETKEEVNVQKVESGPLQICSHEDIPLPGEPSHSAKIVHAAPKPGRKGADLSKPPCRKAKDIRKERKLQKLLQNQMCAFEGSQLQAGDQVFLLQNSKSKPNQPKTIEDLVFVSLPDDAQHKLEV</sequence>
<name>A0A7L2W8K1_PANHA</name>
<dbReference type="PIRSF" id="PIRSF037207">
    <property type="entry name" value="ATE1_euk"/>
    <property type="match status" value="1"/>
</dbReference>